<dbReference type="InterPro" id="IPR010090">
    <property type="entry name" value="Phage_tape_meas"/>
</dbReference>
<accession>S3HAU6</accession>
<evidence type="ECO:0000313" key="4">
    <source>
        <dbReference type="EMBL" id="EPE95709.1"/>
    </source>
</evidence>
<gene>
    <name evidence="4" type="ORF">RGCCGE502_22705</name>
</gene>
<dbReference type="STRING" id="990285.RGCCGE502_22705"/>
<dbReference type="Proteomes" id="UP000014411">
    <property type="component" value="Unassembled WGS sequence"/>
</dbReference>
<sequence>MASAVIGALRVNLGIDSAEFQDGLKKAQASLAGAGKSMQSVGKNMSTYLTAPIAALGALTIKSAGDFEAAMNRVGAASGATSEQLSTLQKMALDLGANTSKSASEAADAMEMLAKNGVSVEDIIGGAAAASIKLSEATGGDLSSAADVATNVMAQFKLEVTDLGKVVDGITGVTLQSQFGFEDYKNALAQAGGVAGSLGVSIEEFNAAIAATSSVFNSGSDAGTSFKSFLTTLTPKSKEAAAAMQELGLEFFNADGSMKSMSAIAEELKGSLSGLSDEAKINALKDIFGVDAMRTAIALADQGAAGIDKMSEAVSKQGSANEQSAARMKGFNGEMEKLSGALETLAINIANSGLLKFATDLVSGLAGIVDSLSKANPELLKWGAVIAGLTAVLGPIVLTVGLFVTGIAAISSPVLAAVAAITAIGVALVALYQGLQIAWPYIQQFAGDVWAKITTGVESAKEAFIGFKDRVVQIGADIIAAFVALPGKMIEIGGQIIDGLWQGIQARWEGVKANIAGIGDSIATSIKETLGIHSPSRVMHEVGTNVMEGLNNGITNFSGTVVNTATGVASSVTGAFSKMESIGQTLSSSLSSAFKGVIDGSKTVKEALSDVLGSLADMALNSAFQAIFGGGGIAGSSGGIFGSLFGGIGKLFGFASGGSFQVGGAGGIDSQLVAFKASPNETVSVTKPGQERAGGELHVTVGVSADNNGNLLPFVQSVSRDTVAKAAPNIVSQANQRVVPTMAQYQTQKAGGDYRTS</sequence>
<feature type="transmembrane region" description="Helical" evidence="2">
    <location>
        <begin position="382"/>
        <end position="407"/>
    </location>
</feature>
<dbReference type="NCBIfam" id="TIGR01760">
    <property type="entry name" value="tape_meas_TP901"/>
    <property type="match status" value="1"/>
</dbReference>
<keyword evidence="5" id="KW-1185">Reference proteome</keyword>
<dbReference type="HOGENOM" id="CLU_372444_0_0_5"/>
<evidence type="ECO:0000313" key="5">
    <source>
        <dbReference type="Proteomes" id="UP000014411"/>
    </source>
</evidence>
<keyword evidence="2" id="KW-1133">Transmembrane helix</keyword>
<feature type="transmembrane region" description="Helical" evidence="2">
    <location>
        <begin position="414"/>
        <end position="435"/>
    </location>
</feature>
<organism evidence="4 5">
    <name type="scientific">Rhizobium grahamii CCGE 502</name>
    <dbReference type="NCBI Taxonomy" id="990285"/>
    <lineage>
        <taxon>Bacteria</taxon>
        <taxon>Pseudomonadati</taxon>
        <taxon>Pseudomonadota</taxon>
        <taxon>Alphaproteobacteria</taxon>
        <taxon>Hyphomicrobiales</taxon>
        <taxon>Rhizobiaceae</taxon>
        <taxon>Rhizobium/Agrobacterium group</taxon>
        <taxon>Rhizobium</taxon>
    </lineage>
</organism>
<dbReference type="PANTHER" id="PTHR37813">
    <property type="entry name" value="FELS-2 PROPHAGE PROTEIN"/>
    <property type="match status" value="1"/>
</dbReference>
<evidence type="ECO:0000259" key="3">
    <source>
        <dbReference type="Pfam" id="PF10145"/>
    </source>
</evidence>
<proteinExistence type="predicted"/>
<feature type="domain" description="Phage tail tape measure protein" evidence="3">
    <location>
        <begin position="89"/>
        <end position="289"/>
    </location>
</feature>
<keyword evidence="1" id="KW-1188">Viral release from host cell</keyword>
<dbReference type="PANTHER" id="PTHR37813:SF1">
    <property type="entry name" value="FELS-2 PROPHAGE PROTEIN"/>
    <property type="match status" value="1"/>
</dbReference>
<dbReference type="Pfam" id="PF10145">
    <property type="entry name" value="PhageMin_Tail"/>
    <property type="match status" value="1"/>
</dbReference>
<name>S3HAU6_9HYPH</name>
<keyword evidence="2" id="KW-0812">Transmembrane</keyword>
<keyword evidence="2" id="KW-0472">Membrane</keyword>
<evidence type="ECO:0000256" key="1">
    <source>
        <dbReference type="ARBA" id="ARBA00022612"/>
    </source>
</evidence>
<dbReference type="eggNOG" id="COG5283">
    <property type="taxonomic scope" value="Bacteria"/>
</dbReference>
<dbReference type="EMBL" id="AEYE02000029">
    <property type="protein sequence ID" value="EPE95709.1"/>
    <property type="molecule type" value="Genomic_DNA"/>
</dbReference>
<reference evidence="4 5" key="1">
    <citation type="journal article" date="2012" name="J. Bacteriol.">
        <title>Genome sequence of Rhizobium grahamii CCGE502, a broad-host-range symbiont with low nodulation competitiveness in Phaseolus vulgaris.</title>
        <authorList>
            <person name="Althabegoiti M.J."/>
            <person name="Lozano L."/>
            <person name="Torres-Tejerizo G."/>
            <person name="Ormeno-Orrillo E."/>
            <person name="Rogel M.A."/>
            <person name="Gonzalez V."/>
            <person name="Martinez-Romero E."/>
        </authorList>
    </citation>
    <scope>NUCLEOTIDE SEQUENCE [LARGE SCALE GENOMIC DNA]</scope>
    <source>
        <strain evidence="4 5">CCGE 502</strain>
    </source>
</reference>
<protein>
    <submittedName>
        <fullName evidence="4">Phage tail protein</fullName>
    </submittedName>
</protein>
<comment type="caution">
    <text evidence="4">The sequence shown here is derived from an EMBL/GenBank/DDBJ whole genome shotgun (WGS) entry which is preliminary data.</text>
</comment>
<dbReference type="RefSeq" id="WP_016556491.1">
    <property type="nucleotide sequence ID" value="NZ_AEYE02000029.1"/>
</dbReference>
<evidence type="ECO:0000256" key="2">
    <source>
        <dbReference type="SAM" id="Phobius"/>
    </source>
</evidence>
<dbReference type="AlphaFoldDB" id="S3HAU6"/>